<dbReference type="OrthoDB" id="4062651at2759"/>
<dbReference type="RefSeq" id="XP_040645028.1">
    <property type="nucleotide sequence ID" value="XM_040793061.1"/>
</dbReference>
<dbReference type="PROSITE" id="PS50011">
    <property type="entry name" value="PROTEIN_KINASE_DOM"/>
    <property type="match status" value="1"/>
</dbReference>
<gene>
    <name evidence="3" type="ORF">PGRI_053480</name>
</gene>
<feature type="domain" description="Protein kinase" evidence="2">
    <location>
        <begin position="167"/>
        <end position="471"/>
    </location>
</feature>
<name>A0A135LBZ0_PENPA</name>
<evidence type="ECO:0000259" key="2">
    <source>
        <dbReference type="PROSITE" id="PS50011"/>
    </source>
</evidence>
<keyword evidence="1" id="KW-0472">Membrane</keyword>
<dbReference type="InterPro" id="IPR011009">
    <property type="entry name" value="Kinase-like_dom_sf"/>
</dbReference>
<comment type="caution">
    <text evidence="3">The sequence shown here is derived from an EMBL/GenBank/DDBJ whole genome shotgun (WGS) entry which is preliminary data.</text>
</comment>
<dbReference type="GO" id="GO:0005524">
    <property type="term" value="F:ATP binding"/>
    <property type="evidence" value="ECO:0007669"/>
    <property type="project" value="InterPro"/>
</dbReference>
<dbReference type="GeneID" id="63708361"/>
<dbReference type="EMBL" id="LHQR01000069">
    <property type="protein sequence ID" value="KXG46492.1"/>
    <property type="molecule type" value="Genomic_DNA"/>
</dbReference>
<evidence type="ECO:0000256" key="1">
    <source>
        <dbReference type="SAM" id="Phobius"/>
    </source>
</evidence>
<organism evidence="3 4">
    <name type="scientific">Penicillium patulum</name>
    <name type="common">Penicillium griseofulvum</name>
    <dbReference type="NCBI Taxonomy" id="5078"/>
    <lineage>
        <taxon>Eukaryota</taxon>
        <taxon>Fungi</taxon>
        <taxon>Dikarya</taxon>
        <taxon>Ascomycota</taxon>
        <taxon>Pezizomycotina</taxon>
        <taxon>Eurotiomycetes</taxon>
        <taxon>Eurotiomycetidae</taxon>
        <taxon>Eurotiales</taxon>
        <taxon>Aspergillaceae</taxon>
        <taxon>Penicillium</taxon>
    </lineage>
</organism>
<sequence>MTDMVILNVMSPPWLSHASVNATVNAMAHEHSSLWWPEERIKSTLNEKYIHSRLRPENIPRLFELPDWGEGLTSGTYIEWILTKASRVFMILDAIGIPDRIFALVDESCDDDDLPVAQHSVDLLHLSPDGEDLALETSFFHAQWRFLVRGIAEGDHVVYTENEGVPVEAVRTNTSGIHGRDDTVDRVILASSVCRVYMRTQVQVGGAPYFFSADEVLTEIRNLKSLSHEHIVSVYASYLKDDSVSVLFTGATADRSLHSFLTDEPVSFKRDKDKRRQILITWPHCLASALCWLHARGHSHGAIRPSNIFIDANFHIYLGQFQALDSLLPLPHVNDLETYNYSAPERWISTAPVIQKQQPKNLNPNQRSTKFTIAFLSRFLILFILSNILSIFNPYRTNTKKTPSHIFLVANETPKTTIDNLYIFLINAIHNPSYIQPPQLPEIHTNPLESKCPSRYILPRSNNIGHPDNPP</sequence>
<dbReference type="STRING" id="5078.A0A135LBZ0"/>
<dbReference type="Pfam" id="PF00069">
    <property type="entry name" value="Pkinase"/>
    <property type="match status" value="1"/>
</dbReference>
<feature type="transmembrane region" description="Helical" evidence="1">
    <location>
        <begin position="371"/>
        <end position="392"/>
    </location>
</feature>
<reference evidence="3 4" key="1">
    <citation type="journal article" date="2016" name="BMC Genomics">
        <title>Genome sequencing and secondary metabolism of the postharvest pathogen Penicillium griseofulvum.</title>
        <authorList>
            <person name="Banani H."/>
            <person name="Marcet-Houben M."/>
            <person name="Ballester A.R."/>
            <person name="Abbruscato P."/>
            <person name="Gonzalez-Candelas L."/>
            <person name="Gabaldon T."/>
            <person name="Spadaro D."/>
        </authorList>
    </citation>
    <scope>NUCLEOTIDE SEQUENCE [LARGE SCALE GENOMIC DNA]</scope>
    <source>
        <strain evidence="3 4">PG3</strain>
    </source>
</reference>
<keyword evidence="1" id="KW-1133">Transmembrane helix</keyword>
<dbReference type="SUPFAM" id="SSF56112">
    <property type="entry name" value="Protein kinase-like (PK-like)"/>
    <property type="match status" value="1"/>
</dbReference>
<dbReference type="Gene3D" id="1.10.510.10">
    <property type="entry name" value="Transferase(Phosphotransferase) domain 1"/>
    <property type="match status" value="1"/>
</dbReference>
<dbReference type="AlphaFoldDB" id="A0A135LBZ0"/>
<dbReference type="InterPro" id="IPR000719">
    <property type="entry name" value="Prot_kinase_dom"/>
</dbReference>
<evidence type="ECO:0000313" key="4">
    <source>
        <dbReference type="Proteomes" id="UP000070168"/>
    </source>
</evidence>
<keyword evidence="4" id="KW-1185">Reference proteome</keyword>
<dbReference type="GO" id="GO:0004672">
    <property type="term" value="F:protein kinase activity"/>
    <property type="evidence" value="ECO:0007669"/>
    <property type="project" value="InterPro"/>
</dbReference>
<protein>
    <recommendedName>
        <fullName evidence="2">Protein kinase domain-containing protein</fullName>
    </recommendedName>
</protein>
<keyword evidence="1" id="KW-0812">Transmembrane</keyword>
<proteinExistence type="predicted"/>
<accession>A0A135LBZ0</accession>
<dbReference type="Proteomes" id="UP000070168">
    <property type="component" value="Unassembled WGS sequence"/>
</dbReference>
<evidence type="ECO:0000313" key="3">
    <source>
        <dbReference type="EMBL" id="KXG46492.1"/>
    </source>
</evidence>
<dbReference type="OMA" id="SAPERWI"/>